<proteinExistence type="predicted"/>
<dbReference type="PATRIC" id="fig|1088869.3.peg.2361"/>
<dbReference type="RefSeq" id="WP_008852509.1">
    <property type="nucleotide sequence ID" value="NZ_AGQV01000010.1"/>
</dbReference>
<dbReference type="EMBL" id="AGQV01000010">
    <property type="protein sequence ID" value="EHH67372.1"/>
    <property type="molecule type" value="Genomic_DNA"/>
</dbReference>
<name>G6XLW7_9PROT</name>
<dbReference type="Proteomes" id="UP000004949">
    <property type="component" value="Unassembled WGS sequence"/>
</dbReference>
<dbReference type="AlphaFoldDB" id="G6XLW7"/>
<organism evidence="1 2">
    <name type="scientific">Gluconobacter morbifer G707</name>
    <dbReference type="NCBI Taxonomy" id="1088869"/>
    <lineage>
        <taxon>Bacteria</taxon>
        <taxon>Pseudomonadati</taxon>
        <taxon>Pseudomonadota</taxon>
        <taxon>Alphaproteobacteria</taxon>
        <taxon>Acetobacterales</taxon>
        <taxon>Acetobacteraceae</taxon>
        <taxon>Gluconobacter</taxon>
    </lineage>
</organism>
<protein>
    <submittedName>
        <fullName evidence="1">Uncharacterized protein</fullName>
    </submittedName>
</protein>
<comment type="caution">
    <text evidence="1">The sequence shown here is derived from an EMBL/GenBank/DDBJ whole genome shotgun (WGS) entry which is preliminary data.</text>
</comment>
<evidence type="ECO:0000313" key="2">
    <source>
        <dbReference type="Proteomes" id="UP000004949"/>
    </source>
</evidence>
<gene>
    <name evidence="1" type="ORF">GMO_23670</name>
</gene>
<evidence type="ECO:0000313" key="1">
    <source>
        <dbReference type="EMBL" id="EHH67372.1"/>
    </source>
</evidence>
<sequence>MWDEPYLETCCRSTLHRVLLCASAGRPEGLKDQPCLDRLERMGLTRRTPEGRYVLTEDGLKRHEQEIGPAR</sequence>
<accession>G6XLW7</accession>
<keyword evidence="2" id="KW-1185">Reference proteome</keyword>
<reference evidence="1 2" key="1">
    <citation type="submission" date="2011-10" db="EMBL/GenBank/DDBJ databases">
        <title>Genome sequence of Gluconobacter morbifer G707, isolated from Drosophila gut.</title>
        <authorList>
            <person name="Lee W.-J."/>
            <person name="Kim E.-K."/>
        </authorList>
    </citation>
    <scope>NUCLEOTIDE SEQUENCE [LARGE SCALE GENOMIC DNA]</scope>
    <source>
        <strain evidence="1 2">G707</strain>
    </source>
</reference>
<dbReference type="OrthoDB" id="7277796at2"/>